<dbReference type="PROSITE" id="PS50158">
    <property type="entry name" value="ZF_CCHC"/>
    <property type="match status" value="1"/>
</dbReference>
<feature type="region of interest" description="Disordered" evidence="2">
    <location>
        <begin position="128"/>
        <end position="200"/>
    </location>
</feature>
<dbReference type="SUPFAM" id="SSF57756">
    <property type="entry name" value="Retrovirus zinc finger-like domains"/>
    <property type="match status" value="1"/>
</dbReference>
<dbReference type="InterPro" id="IPR036875">
    <property type="entry name" value="Znf_CCHC_sf"/>
</dbReference>
<dbReference type="Gramene" id="PGSC0003DMT400087661">
    <property type="protein sequence ID" value="PGSC0003DMT400087661"/>
    <property type="gene ID" value="PGSC0003DMG400037232"/>
</dbReference>
<dbReference type="Pfam" id="PF00098">
    <property type="entry name" value="zf-CCHC"/>
    <property type="match status" value="1"/>
</dbReference>
<dbReference type="PANTHER" id="PTHR34482">
    <property type="entry name" value="DNA DAMAGE-INDUCIBLE PROTEIN 1-LIKE"/>
    <property type="match status" value="1"/>
</dbReference>
<feature type="compositionally biased region" description="Polar residues" evidence="2">
    <location>
        <begin position="145"/>
        <end position="156"/>
    </location>
</feature>
<feature type="compositionally biased region" description="Polar residues" evidence="2">
    <location>
        <begin position="240"/>
        <end position="254"/>
    </location>
</feature>
<dbReference type="GO" id="GO:0008270">
    <property type="term" value="F:zinc ion binding"/>
    <property type="evidence" value="ECO:0007669"/>
    <property type="project" value="UniProtKB-KW"/>
</dbReference>
<feature type="compositionally biased region" description="Low complexity" evidence="2">
    <location>
        <begin position="160"/>
        <end position="170"/>
    </location>
</feature>
<reference evidence="5" key="1">
    <citation type="journal article" date="2011" name="Nature">
        <title>Genome sequence and analysis of the tuber crop potato.</title>
        <authorList>
            <consortium name="The Potato Genome Sequencing Consortium"/>
        </authorList>
    </citation>
    <scope>NUCLEOTIDE SEQUENCE [LARGE SCALE GENOMIC DNA]</scope>
    <source>
        <strain evidence="5">cv. DM1-3 516 R44</strain>
    </source>
</reference>
<proteinExistence type="predicted"/>
<evidence type="ECO:0000256" key="2">
    <source>
        <dbReference type="SAM" id="MobiDB-lite"/>
    </source>
</evidence>
<keyword evidence="5" id="KW-1185">Reference proteome</keyword>
<accession>M1DEA1</accession>
<dbReference type="PaxDb" id="4113-PGSC0003DMT400087661"/>
<evidence type="ECO:0000256" key="1">
    <source>
        <dbReference type="PROSITE-ProRule" id="PRU00047"/>
    </source>
</evidence>
<feature type="compositionally biased region" description="Basic and acidic residues" evidence="2">
    <location>
        <begin position="128"/>
        <end position="144"/>
    </location>
</feature>
<evidence type="ECO:0000313" key="4">
    <source>
        <dbReference type="EnsemblPlants" id="PGSC0003DMT400087661"/>
    </source>
</evidence>
<dbReference type="SMART" id="SM00343">
    <property type="entry name" value="ZnF_C2HC"/>
    <property type="match status" value="1"/>
</dbReference>
<evidence type="ECO:0000313" key="5">
    <source>
        <dbReference type="Proteomes" id="UP000011115"/>
    </source>
</evidence>
<dbReference type="InParanoid" id="M1DEA1"/>
<feature type="region of interest" description="Disordered" evidence="2">
    <location>
        <begin position="237"/>
        <end position="276"/>
    </location>
</feature>
<dbReference type="InterPro" id="IPR001878">
    <property type="entry name" value="Znf_CCHC"/>
</dbReference>
<dbReference type="AlphaFoldDB" id="M1DEA1"/>
<keyword evidence="1" id="KW-0863">Zinc-finger</keyword>
<keyword evidence="1" id="KW-0862">Zinc</keyword>
<feature type="compositionally biased region" description="Polar residues" evidence="2">
    <location>
        <begin position="177"/>
        <end position="200"/>
    </location>
</feature>
<dbReference type="EnsemblPlants" id="PGSC0003DMT400087661">
    <property type="protein sequence ID" value="PGSC0003DMT400087661"/>
    <property type="gene ID" value="PGSC0003DMG400037232"/>
</dbReference>
<name>M1DEA1_SOLTU</name>
<dbReference type="OMA" id="DETNINW"/>
<dbReference type="PANTHER" id="PTHR34482:SF57">
    <property type="entry name" value="RETROTRANSPOSON GAG DOMAIN-CONTAINING PROTEIN"/>
    <property type="match status" value="1"/>
</dbReference>
<reference evidence="4" key="2">
    <citation type="submission" date="2015-06" db="UniProtKB">
        <authorList>
            <consortium name="EnsemblPlants"/>
        </authorList>
    </citation>
    <scope>IDENTIFICATION</scope>
    <source>
        <strain evidence="4">DM1-3 516 R44</strain>
    </source>
</reference>
<protein>
    <submittedName>
        <fullName evidence="4">Gag-pol polyprotein</fullName>
    </submittedName>
</protein>
<feature type="domain" description="CCHC-type" evidence="3">
    <location>
        <begin position="223"/>
        <end position="238"/>
    </location>
</feature>
<sequence length="364" mass="40255">MNPPSFTSSSTTEDPKNFIEELEKVFDVMHVADTERVELAAYHMKNVARTWFDQWKGGRTEDAPPFTQLSRYAPEMVKDMRSRMSLFVAGLGRLSSKEVRAAMLIGDMDISRLMVYVQHVEEEKLRDREEFKNKKTKTGNESRQQKGSVNRSSFQKQKGPAPSSASAPAPKNKGEYNGQNSQNSRARPAQSQGSVAQGGSWSPVCGRCGRNHSGKCHDGQIGCFKCGQEGHFMKECPKNKQGSGNPGNRAQSSLVAPPDRAAPRGATFGTGGGANRLYSITSRQEQENSPDVVPVGVQTELVQFTLLRNRVRAFGERTQEKGEEEKQDSPRTIDFGCEFAKELALQGMCVSHTVGFIHPRAKHV</sequence>
<dbReference type="Proteomes" id="UP000011115">
    <property type="component" value="Unassembled WGS sequence"/>
</dbReference>
<dbReference type="GO" id="GO:0003676">
    <property type="term" value="F:nucleic acid binding"/>
    <property type="evidence" value="ECO:0007669"/>
    <property type="project" value="InterPro"/>
</dbReference>
<evidence type="ECO:0000259" key="3">
    <source>
        <dbReference type="PROSITE" id="PS50158"/>
    </source>
</evidence>
<organism evidence="4 5">
    <name type="scientific">Solanum tuberosum</name>
    <name type="common">Potato</name>
    <dbReference type="NCBI Taxonomy" id="4113"/>
    <lineage>
        <taxon>Eukaryota</taxon>
        <taxon>Viridiplantae</taxon>
        <taxon>Streptophyta</taxon>
        <taxon>Embryophyta</taxon>
        <taxon>Tracheophyta</taxon>
        <taxon>Spermatophyta</taxon>
        <taxon>Magnoliopsida</taxon>
        <taxon>eudicotyledons</taxon>
        <taxon>Gunneridae</taxon>
        <taxon>Pentapetalae</taxon>
        <taxon>asterids</taxon>
        <taxon>lamiids</taxon>
        <taxon>Solanales</taxon>
        <taxon>Solanaceae</taxon>
        <taxon>Solanoideae</taxon>
        <taxon>Solaneae</taxon>
        <taxon>Solanum</taxon>
    </lineage>
</organism>
<dbReference type="HOGENOM" id="CLU_043741_1_0_1"/>
<dbReference type="Gene3D" id="4.10.60.10">
    <property type="entry name" value="Zinc finger, CCHC-type"/>
    <property type="match status" value="1"/>
</dbReference>
<keyword evidence="1" id="KW-0479">Metal-binding</keyword>